<dbReference type="Proteomes" id="UP000232722">
    <property type="component" value="Unassembled WGS sequence"/>
</dbReference>
<evidence type="ECO:0000313" key="2">
    <source>
        <dbReference type="EMBL" id="PKC69849.1"/>
    </source>
</evidence>
<dbReference type="VEuPathDB" id="FungiDB:RhiirFUN_008359"/>
<dbReference type="SUPFAM" id="SSF53067">
    <property type="entry name" value="Actin-like ATPase domain"/>
    <property type="match status" value="2"/>
</dbReference>
<reference evidence="1 4" key="2">
    <citation type="submission" date="2017-09" db="EMBL/GenBank/DDBJ databases">
        <title>Extensive intraspecific genome diversity in a model arbuscular mycorrhizal fungus.</title>
        <authorList>
            <person name="Chen E.C."/>
            <person name="Morin E."/>
            <person name="Beaudet D."/>
            <person name="Noel J."/>
            <person name="Ndikumana S."/>
            <person name="Charron P."/>
            <person name="St-Onge C."/>
            <person name="Giorgi J."/>
            <person name="Grigoriev I.V."/>
            <person name="Roux C."/>
            <person name="Martin F.M."/>
            <person name="Corradi N."/>
        </authorList>
    </citation>
    <scope>NUCLEOTIDE SEQUENCE [LARGE SCALE GENOMIC DNA]</scope>
    <source>
        <strain evidence="1 4">A5</strain>
    </source>
</reference>
<name>A0A2N0S2R9_9GLOM</name>
<dbReference type="EMBL" id="LLXJ01000160">
    <property type="protein sequence ID" value="PKC13937.1"/>
    <property type="molecule type" value="Genomic_DNA"/>
</dbReference>
<proteinExistence type="predicted"/>
<reference evidence="1 4" key="1">
    <citation type="submission" date="2016-04" db="EMBL/GenBank/DDBJ databases">
        <title>Genome analyses suggest a sexual origin of heterokaryosis in a supposedly ancient asexual fungus.</title>
        <authorList>
            <person name="Ropars J."/>
            <person name="Sedzielewska K."/>
            <person name="Noel J."/>
            <person name="Charron P."/>
            <person name="Farinelli L."/>
            <person name="Marton T."/>
            <person name="Kruger M."/>
            <person name="Pelin A."/>
            <person name="Brachmann A."/>
            <person name="Corradi N."/>
        </authorList>
    </citation>
    <scope>NUCLEOTIDE SEQUENCE [LARGE SCALE GENOMIC DNA]</scope>
    <source>
        <strain evidence="1 4">A5</strain>
    </source>
</reference>
<reference evidence="2 3" key="4">
    <citation type="submission" date="2017-10" db="EMBL/GenBank/DDBJ databases">
        <title>Genome analyses suggest a sexual origin of heterokaryosis in a supposedly ancient asexual fungus.</title>
        <authorList>
            <person name="Corradi N."/>
            <person name="Sedzielewska K."/>
            <person name="Noel J."/>
            <person name="Charron P."/>
            <person name="Farinelli L."/>
            <person name="Marton T."/>
            <person name="Kruger M."/>
            <person name="Pelin A."/>
            <person name="Brachmann A."/>
            <person name="Corradi N."/>
        </authorList>
    </citation>
    <scope>NUCLEOTIDE SEQUENCE [LARGE SCALE GENOMIC DNA]</scope>
    <source>
        <strain evidence="2 3">A1</strain>
    </source>
</reference>
<dbReference type="Gene3D" id="3.30.420.40">
    <property type="match status" value="2"/>
</dbReference>
<dbReference type="InterPro" id="IPR043129">
    <property type="entry name" value="ATPase_NBD"/>
</dbReference>
<dbReference type="Gene3D" id="3.90.640.10">
    <property type="entry name" value="Actin, Chain A, domain 4"/>
    <property type="match status" value="1"/>
</dbReference>
<comment type="caution">
    <text evidence="2">The sequence shown here is derived from an EMBL/GenBank/DDBJ whole genome shotgun (WGS) entry which is preliminary data.</text>
</comment>
<dbReference type="VEuPathDB" id="FungiDB:FUN_007968"/>
<dbReference type="PANTHER" id="PTHR14187">
    <property type="entry name" value="ALPHA KINASE/ELONGATION FACTOR 2 KINASE"/>
    <property type="match status" value="1"/>
</dbReference>
<evidence type="ECO:0000313" key="3">
    <source>
        <dbReference type="Proteomes" id="UP000232688"/>
    </source>
</evidence>
<dbReference type="AlphaFoldDB" id="A0A2N0S2R9"/>
<dbReference type="EMBL" id="LLXH01000255">
    <property type="protein sequence ID" value="PKC69849.1"/>
    <property type="molecule type" value="Genomic_DNA"/>
</dbReference>
<organism evidence="2 3">
    <name type="scientific">Rhizophagus irregularis</name>
    <dbReference type="NCBI Taxonomy" id="588596"/>
    <lineage>
        <taxon>Eukaryota</taxon>
        <taxon>Fungi</taxon>
        <taxon>Fungi incertae sedis</taxon>
        <taxon>Mucoromycota</taxon>
        <taxon>Glomeromycotina</taxon>
        <taxon>Glomeromycetes</taxon>
        <taxon>Glomerales</taxon>
        <taxon>Glomeraceae</taxon>
        <taxon>Rhizophagus</taxon>
    </lineage>
</organism>
<gene>
    <name evidence="2" type="ORF">RhiirA1_503308</name>
    <name evidence="1" type="ORF">RhiirA5_456581</name>
</gene>
<sequence>MNNNNELNKNHRATESPDIRVVVGLDFGTTYSGFAYCHVNDENDICSNHSWCGEEGQIKTNTVLQYDDEYDEVKSWGAPALAKRPTRRSRKSMIEENKPVELFKLHLGDILEEFKPKLPVDYRKAITDYLREIGKIIKDTVSTRWPLINYFENVLLILTVPAEFSEISKAVMRKCAFNAKLINKEDSINLQFTTEPEAAAVYCMKKNLNEQSLAQPGTNFMIVDCGGGTVDVTTRQLMNNGQLGEITERAGNFCGSAFIDTEFIKYLRKVLGDEPMDLLRDNHYGQMQYLIQQYSRNCKIPFTGDNPEFLYELDIQDAAPILKQYVTNEDIREQLEENEWTIDIDFKIMKLVFEPVIQQIFNLIRSQLCNNRGTCSAIFLVGGFSESKYLQKRIKQEFQCIVKNISVPSLPMAAISRGATIYGLSIRSNLNNLGNNNSIISSRILKYTYGCDMWKKWKEGDPIHRRTPEGFIVKFKCLARRGTKMDVNQEVTVTRVPIYINQKDMITKIYYTREYDAEYCDDPGMKLLGNLIVDFPGEGFNRRILFGLTFGKMEITATSKDKQTGQSYKSTFKFDLED</sequence>
<evidence type="ECO:0008006" key="5">
    <source>
        <dbReference type="Google" id="ProtNLM"/>
    </source>
</evidence>
<reference evidence="2 3" key="3">
    <citation type="submission" date="2017-10" db="EMBL/GenBank/DDBJ databases">
        <title>Extensive intraspecific genome diversity in a model arbuscular mycorrhizal fungus.</title>
        <authorList>
            <person name="Chen E.C.H."/>
            <person name="Morin E."/>
            <person name="Baudet D."/>
            <person name="Noel J."/>
            <person name="Ndikumana S."/>
            <person name="Charron P."/>
            <person name="St-Onge C."/>
            <person name="Giorgi J."/>
            <person name="Grigoriev I.V."/>
            <person name="Roux C."/>
            <person name="Martin F.M."/>
            <person name="Corradi N."/>
        </authorList>
    </citation>
    <scope>NUCLEOTIDE SEQUENCE [LARGE SCALE GENOMIC DNA]</scope>
    <source>
        <strain evidence="2 3">A1</strain>
    </source>
</reference>
<evidence type="ECO:0000313" key="1">
    <source>
        <dbReference type="EMBL" id="PKC13937.1"/>
    </source>
</evidence>
<dbReference type="CDD" id="cd10229">
    <property type="entry name" value="ASKHA_NBD_HSP70_HSPA12"/>
    <property type="match status" value="1"/>
</dbReference>
<dbReference type="Proteomes" id="UP000232688">
    <property type="component" value="Unassembled WGS sequence"/>
</dbReference>
<evidence type="ECO:0000313" key="4">
    <source>
        <dbReference type="Proteomes" id="UP000232722"/>
    </source>
</evidence>
<dbReference type="VEuPathDB" id="FungiDB:RhiirA1_503308"/>
<accession>A0A2N0S2R9</accession>
<dbReference type="PANTHER" id="PTHR14187:SF5">
    <property type="entry name" value="HEAT SHOCK 70 KDA PROTEIN 12A"/>
    <property type="match status" value="1"/>
</dbReference>
<protein>
    <recommendedName>
        <fullName evidence="5">Actin-like ATPase domain-containing protein</fullName>
    </recommendedName>
</protein>